<evidence type="ECO:0000256" key="1">
    <source>
        <dbReference type="ARBA" id="ARBA00009155"/>
    </source>
</evidence>
<evidence type="ECO:0000256" key="4">
    <source>
        <dbReference type="ARBA" id="ARBA00022884"/>
    </source>
</evidence>
<evidence type="ECO:0000256" key="2">
    <source>
        <dbReference type="ARBA" id="ARBA00022490"/>
    </source>
</evidence>
<organism evidence="7 8">
    <name type="scientific">Methanoliparum thermophilum</name>
    <dbReference type="NCBI Taxonomy" id="2491083"/>
    <lineage>
        <taxon>Archaea</taxon>
        <taxon>Methanobacteriati</taxon>
        <taxon>Methanobacteriota</taxon>
        <taxon>Candidatus Methanoliparia</taxon>
        <taxon>Candidatus Methanoliparales</taxon>
        <taxon>Candidatus Methanoliparaceae</taxon>
        <taxon>Candidatus Methanoliparum</taxon>
    </lineage>
</organism>
<dbReference type="SUPFAM" id="SSF54791">
    <property type="entry name" value="Eukaryotic type KH-domain (KH-domain type I)"/>
    <property type="match status" value="1"/>
</dbReference>
<reference evidence="7 8" key="1">
    <citation type="journal article" date="2019" name="Nat. Microbiol.">
        <title>Wide diversity of methane and short-chain alkane metabolisms in uncultured archaea.</title>
        <authorList>
            <person name="Borrel G."/>
            <person name="Adam P.S."/>
            <person name="McKay L.J."/>
            <person name="Chen L.X."/>
            <person name="Sierra-Garcia I.N."/>
            <person name="Sieber C.M."/>
            <person name="Letourneur Q."/>
            <person name="Ghozlane A."/>
            <person name="Andersen G.L."/>
            <person name="Li W.J."/>
            <person name="Hallam S.J."/>
            <person name="Muyzer G."/>
            <person name="de Oliveira V.M."/>
            <person name="Inskeep W.P."/>
            <person name="Banfield J.F."/>
            <person name="Gribaldo S."/>
        </authorList>
    </citation>
    <scope>NUCLEOTIDE SEQUENCE [LARGE SCALE GENOMIC DNA]</scope>
    <source>
        <strain evidence="7">NM1a</strain>
    </source>
</reference>
<dbReference type="InterPro" id="IPR054371">
    <property type="entry name" value="RRP4_N"/>
</dbReference>
<dbReference type="PANTHER" id="PTHR21321:SF4">
    <property type="entry name" value="EXOSOME COMPLEX COMPONENT RRP4"/>
    <property type="match status" value="1"/>
</dbReference>
<dbReference type="InterPro" id="IPR004087">
    <property type="entry name" value="KH_dom"/>
</dbReference>
<dbReference type="GO" id="GO:0000467">
    <property type="term" value="P:exonucleolytic trimming to generate mature 3'-end of 5.8S rRNA from tricistronic rRNA transcript (SSU-rRNA, 5.8S rRNA, LSU-rRNA)"/>
    <property type="evidence" value="ECO:0007669"/>
    <property type="project" value="TreeGrafter"/>
</dbReference>
<dbReference type="InterPro" id="IPR036612">
    <property type="entry name" value="KH_dom_type_1_sf"/>
</dbReference>
<dbReference type="HAMAP" id="MF_00623">
    <property type="entry name" value="Exosome_Rrp4"/>
    <property type="match status" value="1"/>
</dbReference>
<keyword evidence="4 5" id="KW-0694">RNA-binding</keyword>
<evidence type="ECO:0000313" key="8">
    <source>
        <dbReference type="Proteomes" id="UP000317158"/>
    </source>
</evidence>
<dbReference type="Proteomes" id="UP000317158">
    <property type="component" value="Unassembled WGS sequence"/>
</dbReference>
<comment type="subcellular location">
    <subcellularLocation>
        <location evidence="5">Cytoplasm</location>
    </subcellularLocation>
</comment>
<name>A0A520KQF6_METT2</name>
<dbReference type="PROSITE" id="PS50126">
    <property type="entry name" value="S1"/>
    <property type="match status" value="1"/>
</dbReference>
<dbReference type="PROSITE" id="PS50084">
    <property type="entry name" value="KH_TYPE_1"/>
    <property type="match status" value="1"/>
</dbReference>
<dbReference type="SUPFAM" id="SSF50249">
    <property type="entry name" value="Nucleic acid-binding proteins"/>
    <property type="match status" value="1"/>
</dbReference>
<dbReference type="GO" id="GO:0034475">
    <property type="term" value="P:U4 snRNA 3'-end processing"/>
    <property type="evidence" value="ECO:0007669"/>
    <property type="project" value="TreeGrafter"/>
</dbReference>
<dbReference type="Gene3D" id="3.30.1370.10">
    <property type="entry name" value="K Homology domain, type 1"/>
    <property type="match status" value="1"/>
</dbReference>
<comment type="function">
    <text evidence="5">Non-catalytic component of the exosome, which is a complex involved in RNA degradation. Increases the RNA binding and the efficiency of RNA degradation. Confers strong poly(A) specificity to the exosome.</text>
</comment>
<dbReference type="Gene3D" id="2.40.50.100">
    <property type="match status" value="1"/>
</dbReference>
<dbReference type="InterPro" id="IPR012340">
    <property type="entry name" value="NA-bd_OB-fold"/>
</dbReference>
<protein>
    <recommendedName>
        <fullName evidence="5">Exosome complex component Rrp4</fullName>
    </recommendedName>
</protein>
<accession>A0A520KQF6</accession>
<sequence length="219" mass="24529">MSKDIVIPGYLLGEDINGGDGTFKEGNRVYSAVYGIAKRVNNKIEVISLKGKYNPKKGDLLIGIVTDITFSMWILDINSPYYGFLHLSDYTKKIEKEDMSKEIGIGETVIAKVKEIEMPIRINLTMNDNRCKIIRTGVVIDVSYAKIPDIIGKGGSTINLIKKKTNCDIYVAQNGRVWINGSDEMIKLAINIIKMVEKDGCFDNISEKITREIDKDGDR</sequence>
<evidence type="ECO:0000256" key="3">
    <source>
        <dbReference type="ARBA" id="ARBA00022835"/>
    </source>
</evidence>
<dbReference type="PANTHER" id="PTHR21321">
    <property type="entry name" value="PNAS-3 RELATED"/>
    <property type="match status" value="1"/>
</dbReference>
<dbReference type="InterPro" id="IPR023474">
    <property type="entry name" value="Rrp4"/>
</dbReference>
<dbReference type="Pfam" id="PF00575">
    <property type="entry name" value="S1"/>
    <property type="match status" value="1"/>
</dbReference>
<evidence type="ECO:0000256" key="5">
    <source>
        <dbReference type="HAMAP-Rule" id="MF_00623"/>
    </source>
</evidence>
<dbReference type="InterPro" id="IPR003029">
    <property type="entry name" value="S1_domain"/>
</dbReference>
<feature type="domain" description="S1 motif" evidence="6">
    <location>
        <begin position="58"/>
        <end position="127"/>
    </location>
</feature>
<comment type="similarity">
    <text evidence="1 5">Belongs to the RRP4 family.</text>
</comment>
<comment type="caution">
    <text evidence="7">The sequence shown here is derived from an EMBL/GenBank/DDBJ whole genome shotgun (WGS) entry which is preliminary data.</text>
</comment>
<dbReference type="AlphaFoldDB" id="A0A520KQF6"/>
<dbReference type="EMBL" id="RXIF01000012">
    <property type="protein sequence ID" value="RZN63802.1"/>
    <property type="molecule type" value="Genomic_DNA"/>
</dbReference>
<dbReference type="GO" id="GO:0071034">
    <property type="term" value="P:CUT catabolic process"/>
    <property type="evidence" value="ECO:0007669"/>
    <property type="project" value="TreeGrafter"/>
</dbReference>
<dbReference type="Gene3D" id="2.40.50.140">
    <property type="entry name" value="Nucleic acid-binding proteins"/>
    <property type="match status" value="1"/>
</dbReference>
<dbReference type="InterPro" id="IPR026699">
    <property type="entry name" value="Exosome_RNA_bind1/RRP40/RRP4"/>
</dbReference>
<keyword evidence="2 5" id="KW-0963">Cytoplasm</keyword>
<dbReference type="InterPro" id="IPR048565">
    <property type="entry name" value="S1_RRP4"/>
</dbReference>
<evidence type="ECO:0000259" key="6">
    <source>
        <dbReference type="PROSITE" id="PS50126"/>
    </source>
</evidence>
<proteinExistence type="inferred from homology"/>
<dbReference type="Pfam" id="PF22625">
    <property type="entry name" value="ECR1_N_2"/>
    <property type="match status" value="1"/>
</dbReference>
<dbReference type="Pfam" id="PF00013">
    <property type="entry name" value="KH_1"/>
    <property type="match status" value="1"/>
</dbReference>
<dbReference type="InterPro" id="IPR004088">
    <property type="entry name" value="KH_dom_type_1"/>
</dbReference>
<dbReference type="GO" id="GO:0071051">
    <property type="term" value="P:poly(A)-dependent snoRNA 3'-end processing"/>
    <property type="evidence" value="ECO:0007669"/>
    <property type="project" value="TreeGrafter"/>
</dbReference>
<dbReference type="GO" id="GO:0005737">
    <property type="term" value="C:cytoplasm"/>
    <property type="evidence" value="ECO:0007669"/>
    <property type="project" value="UniProtKB-SubCell"/>
</dbReference>
<dbReference type="SMART" id="SM00316">
    <property type="entry name" value="S1"/>
    <property type="match status" value="1"/>
</dbReference>
<comment type="subunit">
    <text evidence="5">Component of the archaeal exosome complex. Forms a trimer of Rrp4 and/or Csl4 subunits. The trimer associates with an hexameric ring-like arrangement composed of 3 Rrp41-Rrp42 heterodimers.</text>
</comment>
<keyword evidence="3 5" id="KW-0271">Exosome</keyword>
<dbReference type="NCBIfam" id="NF003181">
    <property type="entry name" value="PRK04163.1-1"/>
    <property type="match status" value="1"/>
</dbReference>
<dbReference type="GO" id="GO:0008143">
    <property type="term" value="F:poly(A) binding"/>
    <property type="evidence" value="ECO:0007669"/>
    <property type="project" value="InterPro"/>
</dbReference>
<gene>
    <name evidence="5" type="primary">rrp4</name>
    <name evidence="7" type="ORF">EF806_06070</name>
</gene>
<dbReference type="SUPFAM" id="SSF110324">
    <property type="entry name" value="Ribosomal L27 protein-like"/>
    <property type="match status" value="1"/>
</dbReference>
<dbReference type="CDD" id="cd05789">
    <property type="entry name" value="S1_Rrp4"/>
    <property type="match status" value="1"/>
</dbReference>
<evidence type="ECO:0000313" key="7">
    <source>
        <dbReference type="EMBL" id="RZN63802.1"/>
    </source>
</evidence>
<dbReference type="GO" id="GO:0000178">
    <property type="term" value="C:exosome (RNase complex)"/>
    <property type="evidence" value="ECO:0007669"/>
    <property type="project" value="UniProtKB-KW"/>
</dbReference>
<dbReference type="SMART" id="SM00322">
    <property type="entry name" value="KH"/>
    <property type="match status" value="1"/>
</dbReference>